<evidence type="ECO:0000313" key="7">
    <source>
        <dbReference type="EMBL" id="MFG1252900.1"/>
    </source>
</evidence>
<keyword evidence="4" id="KW-0408">Iron</keyword>
<keyword evidence="8" id="KW-1185">Reference proteome</keyword>
<accession>A0ABW6ZIY2</accession>
<proteinExistence type="inferred from homology"/>
<dbReference type="CDD" id="cd12131">
    <property type="entry name" value="HGbI-like"/>
    <property type="match status" value="1"/>
</dbReference>
<dbReference type="InterPro" id="IPR000971">
    <property type="entry name" value="Globin"/>
</dbReference>
<name>A0ABW6ZIY2_9HYPH</name>
<dbReference type="Proteomes" id="UP001604043">
    <property type="component" value="Unassembled WGS sequence"/>
</dbReference>
<keyword evidence="2 5" id="KW-0561">Oxygen transport</keyword>
<evidence type="ECO:0000256" key="4">
    <source>
        <dbReference type="ARBA" id="ARBA00023004"/>
    </source>
</evidence>
<dbReference type="SUPFAM" id="SSF46458">
    <property type="entry name" value="Globin-like"/>
    <property type="match status" value="1"/>
</dbReference>
<dbReference type="Gene3D" id="1.10.490.10">
    <property type="entry name" value="Globins"/>
    <property type="match status" value="1"/>
</dbReference>
<protein>
    <submittedName>
        <fullName evidence="7">Globin family protein</fullName>
    </submittedName>
</protein>
<dbReference type="PANTHER" id="PTHR43396:SF3">
    <property type="entry name" value="FLAVOHEMOPROTEIN"/>
    <property type="match status" value="1"/>
</dbReference>
<dbReference type="RefSeq" id="WP_394007557.1">
    <property type="nucleotide sequence ID" value="NZ_JBAFUR010000002.1"/>
</dbReference>
<organism evidence="7 8">
    <name type="scientific">Xanthobacter aminoxidans</name>
    <dbReference type="NCBI Taxonomy" id="186280"/>
    <lineage>
        <taxon>Bacteria</taxon>
        <taxon>Pseudomonadati</taxon>
        <taxon>Pseudomonadota</taxon>
        <taxon>Alphaproteobacteria</taxon>
        <taxon>Hyphomicrobiales</taxon>
        <taxon>Xanthobacteraceae</taxon>
        <taxon>Xanthobacter</taxon>
    </lineage>
</organism>
<keyword evidence="3" id="KW-0479">Metal-binding</keyword>
<dbReference type="InterPro" id="IPR012292">
    <property type="entry name" value="Globin/Proto"/>
</dbReference>
<comment type="caution">
    <text evidence="7">The sequence shown here is derived from an EMBL/GenBank/DDBJ whole genome shotgun (WGS) entry which is preliminary data.</text>
</comment>
<dbReference type="Pfam" id="PF00042">
    <property type="entry name" value="Globin"/>
    <property type="match status" value="1"/>
</dbReference>
<dbReference type="InterPro" id="IPR009050">
    <property type="entry name" value="Globin-like_sf"/>
</dbReference>
<comment type="similarity">
    <text evidence="5">Belongs to the globin family.</text>
</comment>
<evidence type="ECO:0000256" key="1">
    <source>
        <dbReference type="ARBA" id="ARBA00022617"/>
    </source>
</evidence>
<evidence type="ECO:0000313" key="8">
    <source>
        <dbReference type="Proteomes" id="UP001604043"/>
    </source>
</evidence>
<evidence type="ECO:0000259" key="6">
    <source>
        <dbReference type="PROSITE" id="PS01033"/>
    </source>
</evidence>
<evidence type="ECO:0000256" key="2">
    <source>
        <dbReference type="ARBA" id="ARBA00022621"/>
    </source>
</evidence>
<evidence type="ECO:0000256" key="5">
    <source>
        <dbReference type="RuleBase" id="RU000356"/>
    </source>
</evidence>
<dbReference type="EMBL" id="JBAFUR010000002">
    <property type="protein sequence ID" value="MFG1252900.1"/>
    <property type="molecule type" value="Genomic_DNA"/>
</dbReference>
<keyword evidence="5" id="KW-0813">Transport</keyword>
<dbReference type="PROSITE" id="PS01033">
    <property type="entry name" value="GLOBIN"/>
    <property type="match status" value="1"/>
</dbReference>
<reference evidence="7 8" key="1">
    <citation type="submission" date="2024-02" db="EMBL/GenBank/DDBJ databases">
        <title>Expansion and revision of Xanthobacter and proposal of Roseixanthobacter gen. nov.</title>
        <authorList>
            <person name="Soltysiak M.P.M."/>
            <person name="Jalihal A."/>
            <person name="Ory A."/>
            <person name="Chrisophersen C."/>
            <person name="Lee A.D."/>
            <person name="Boulton J."/>
            <person name="Springer M."/>
        </authorList>
    </citation>
    <scope>NUCLEOTIDE SEQUENCE [LARGE SCALE GENOMIC DNA]</scope>
    <source>
        <strain evidence="7 8">CB5</strain>
    </source>
</reference>
<feature type="domain" description="Globin" evidence="6">
    <location>
        <begin position="1"/>
        <end position="134"/>
    </location>
</feature>
<gene>
    <name evidence="7" type="ORF">V5F30_11875</name>
</gene>
<dbReference type="PANTHER" id="PTHR43396">
    <property type="entry name" value="FLAVOHEMOPROTEIN"/>
    <property type="match status" value="1"/>
</dbReference>
<keyword evidence="1 5" id="KW-0349">Heme</keyword>
<evidence type="ECO:0000256" key="3">
    <source>
        <dbReference type="ARBA" id="ARBA00022723"/>
    </source>
</evidence>
<sequence>MNHDTITLVQRSFKDVVPIADMVGETFYARLFETHPEVRPMFAEDIRPQAKKLVQMLAMVVNGLHRLPAIQSEVAALARRHREYGVAEAHYPVVGEALILTLEHHLGDAFTQQIKDAWIEAFTTLSDVMIDAMHEPPRAVGGHA</sequence>